<comment type="similarity">
    <text evidence="7">Belongs to the gmhB family.</text>
</comment>
<keyword evidence="8" id="KW-0862">Zinc</keyword>
<dbReference type="InterPro" id="IPR006543">
    <property type="entry name" value="Histidinol-phos"/>
</dbReference>
<dbReference type="NCBIfam" id="TIGR01656">
    <property type="entry name" value="Histidinol-ppas"/>
    <property type="match status" value="1"/>
</dbReference>
<sequence length="187" mass="20988">MKKAIFWDLLGTLGGDSRTLINQEFTFFEEAIPALKKATTHGYLNIIVTNQSHIGHGRITIEEYERALSQLLQQLADNGVQITDVYTCPHTRQEACICKKPKPFLVKEALKKYELESSQCYIIGDSGTNDVMLAHQLQLKSILVLTGEGIRSLTDQRNAWSETSPTHIAENSLDAINKIIGFQIIEQ</sequence>
<dbReference type="PANTHER" id="PTHR42891:SF1">
    <property type="entry name" value="D-GLYCERO-BETA-D-MANNO-HEPTOSE-1,7-BISPHOSPHATE 7-PHOSPHATASE"/>
    <property type="match status" value="1"/>
</dbReference>
<feature type="binding site" evidence="8">
    <location>
        <position position="8"/>
    </location>
    <ligand>
        <name>Mg(2+)</name>
        <dbReference type="ChEBI" id="CHEBI:18420"/>
    </ligand>
</feature>
<evidence type="ECO:0000256" key="2">
    <source>
        <dbReference type="ARBA" id="ARBA00022490"/>
    </source>
</evidence>
<proteinExistence type="inferred from homology"/>
<dbReference type="Pfam" id="PF13242">
    <property type="entry name" value="Hydrolase_like"/>
    <property type="match status" value="1"/>
</dbReference>
<feature type="binding site" evidence="8">
    <location>
        <position position="88"/>
    </location>
    <ligand>
        <name>Zn(2+)</name>
        <dbReference type="ChEBI" id="CHEBI:29105"/>
    </ligand>
</feature>
<keyword evidence="10" id="KW-1185">Reference proteome</keyword>
<protein>
    <recommendedName>
        <fullName evidence="6 7">D,D-heptose 1,7-bisphosphate phosphatase</fullName>
        <ecNumber evidence="7">3.1.3.-</ecNumber>
    </recommendedName>
</protein>
<name>A0A917N4J6_9ENTE</name>
<dbReference type="PIRSF" id="PIRSF004682">
    <property type="entry name" value="GmhB"/>
    <property type="match status" value="1"/>
</dbReference>
<dbReference type="PANTHER" id="PTHR42891">
    <property type="entry name" value="D-GLYCERO-BETA-D-MANNO-HEPTOSE-1,7-BISPHOSPHATE 7-PHOSPHATASE"/>
    <property type="match status" value="1"/>
</dbReference>
<evidence type="ECO:0000256" key="8">
    <source>
        <dbReference type="PIRSR" id="PIRSR004682-4"/>
    </source>
</evidence>
<evidence type="ECO:0000256" key="3">
    <source>
        <dbReference type="ARBA" id="ARBA00022723"/>
    </source>
</evidence>
<evidence type="ECO:0000313" key="9">
    <source>
        <dbReference type="EMBL" id="GGI65810.1"/>
    </source>
</evidence>
<dbReference type="InterPro" id="IPR023214">
    <property type="entry name" value="HAD_sf"/>
</dbReference>
<dbReference type="InterPro" id="IPR036412">
    <property type="entry name" value="HAD-like_sf"/>
</dbReference>
<feature type="binding site" evidence="8">
    <location>
        <position position="96"/>
    </location>
    <ligand>
        <name>Zn(2+)</name>
        <dbReference type="ChEBI" id="CHEBI:29105"/>
    </ligand>
</feature>
<dbReference type="EC" id="3.1.3.-" evidence="7"/>
<evidence type="ECO:0000256" key="4">
    <source>
        <dbReference type="ARBA" id="ARBA00022801"/>
    </source>
</evidence>
<dbReference type="SUPFAM" id="SSF56784">
    <property type="entry name" value="HAD-like"/>
    <property type="match status" value="1"/>
</dbReference>
<dbReference type="Gene3D" id="3.40.50.1000">
    <property type="entry name" value="HAD superfamily/HAD-like"/>
    <property type="match status" value="1"/>
</dbReference>
<keyword evidence="8" id="KW-0460">Magnesium</keyword>
<comment type="cofactor">
    <cofactor evidence="8">
        <name>Mg(2+)</name>
        <dbReference type="ChEBI" id="CHEBI:18420"/>
    </cofactor>
</comment>
<comment type="caution">
    <text evidence="9">The sequence shown here is derived from an EMBL/GenBank/DDBJ whole genome shotgun (WGS) entry which is preliminary data.</text>
</comment>
<keyword evidence="4 7" id="KW-0378">Hydrolase</keyword>
<keyword evidence="2 7" id="KW-0963">Cytoplasm</keyword>
<comment type="subcellular location">
    <subcellularLocation>
        <location evidence="1 7">Cytoplasm</location>
    </subcellularLocation>
</comment>
<evidence type="ECO:0000313" key="10">
    <source>
        <dbReference type="Proteomes" id="UP000622610"/>
    </source>
</evidence>
<feature type="binding site" evidence="8">
    <location>
        <position position="125"/>
    </location>
    <ligand>
        <name>Mg(2+)</name>
        <dbReference type="ChEBI" id="CHEBI:18420"/>
    </ligand>
</feature>
<keyword evidence="5 7" id="KW-0119">Carbohydrate metabolism</keyword>
<dbReference type="GO" id="GO:0046872">
    <property type="term" value="F:metal ion binding"/>
    <property type="evidence" value="ECO:0007669"/>
    <property type="project" value="UniProtKB-KW"/>
</dbReference>
<dbReference type="GO" id="GO:0005975">
    <property type="term" value="P:carbohydrate metabolic process"/>
    <property type="evidence" value="ECO:0007669"/>
    <property type="project" value="InterPro"/>
</dbReference>
<evidence type="ECO:0000256" key="6">
    <source>
        <dbReference type="ARBA" id="ARBA00031828"/>
    </source>
</evidence>
<dbReference type="GO" id="GO:0016791">
    <property type="term" value="F:phosphatase activity"/>
    <property type="evidence" value="ECO:0007669"/>
    <property type="project" value="InterPro"/>
</dbReference>
<feature type="binding site" evidence="8">
    <location>
        <position position="98"/>
    </location>
    <ligand>
        <name>Zn(2+)</name>
        <dbReference type="ChEBI" id="CHEBI:29105"/>
    </ligand>
</feature>
<feature type="binding site" evidence="8">
    <location>
        <position position="90"/>
    </location>
    <ligand>
        <name>Zn(2+)</name>
        <dbReference type="ChEBI" id="CHEBI:29105"/>
    </ligand>
</feature>
<dbReference type="NCBIfam" id="TIGR01662">
    <property type="entry name" value="HAD-SF-IIIA"/>
    <property type="match status" value="1"/>
</dbReference>
<dbReference type="RefSeq" id="WP_188367650.1">
    <property type="nucleotide sequence ID" value="NZ_BMDT01000006.1"/>
</dbReference>
<evidence type="ECO:0000256" key="7">
    <source>
        <dbReference type="PIRNR" id="PIRNR004682"/>
    </source>
</evidence>
<dbReference type="GO" id="GO:0005737">
    <property type="term" value="C:cytoplasm"/>
    <property type="evidence" value="ECO:0007669"/>
    <property type="project" value="UniProtKB-SubCell"/>
</dbReference>
<organism evidence="9 10">
    <name type="scientific">Enterococcus alcedinis</name>
    <dbReference type="NCBI Taxonomy" id="1274384"/>
    <lineage>
        <taxon>Bacteria</taxon>
        <taxon>Bacillati</taxon>
        <taxon>Bacillota</taxon>
        <taxon>Bacilli</taxon>
        <taxon>Lactobacillales</taxon>
        <taxon>Enterococcaceae</taxon>
        <taxon>Enterococcus</taxon>
    </lineage>
</organism>
<gene>
    <name evidence="9" type="ORF">GCM10011482_14640</name>
</gene>
<dbReference type="AlphaFoldDB" id="A0A917N4J6"/>
<reference evidence="9" key="2">
    <citation type="submission" date="2020-09" db="EMBL/GenBank/DDBJ databases">
        <authorList>
            <person name="Sun Q."/>
            <person name="Sedlacek I."/>
        </authorList>
    </citation>
    <scope>NUCLEOTIDE SEQUENCE</scope>
    <source>
        <strain evidence="9">CCM 8433</strain>
    </source>
</reference>
<evidence type="ECO:0000256" key="1">
    <source>
        <dbReference type="ARBA" id="ARBA00004496"/>
    </source>
</evidence>
<keyword evidence="3 8" id="KW-0479">Metal-binding</keyword>
<accession>A0A917N4J6</accession>
<comment type="cofactor">
    <cofactor evidence="8">
        <name>Zn(2+)</name>
        <dbReference type="ChEBI" id="CHEBI:29105"/>
    </cofactor>
</comment>
<dbReference type="Proteomes" id="UP000622610">
    <property type="component" value="Unassembled WGS sequence"/>
</dbReference>
<evidence type="ECO:0000256" key="5">
    <source>
        <dbReference type="ARBA" id="ARBA00023277"/>
    </source>
</evidence>
<dbReference type="InterPro" id="IPR004446">
    <property type="entry name" value="Heptose_bisP_phosphatase"/>
</dbReference>
<dbReference type="InterPro" id="IPR006549">
    <property type="entry name" value="HAD-SF_hydro_IIIA"/>
</dbReference>
<reference evidence="9" key="1">
    <citation type="journal article" date="2014" name="Int. J. Syst. Evol. Microbiol.">
        <title>Complete genome sequence of Corynebacterium casei LMG S-19264T (=DSM 44701T), isolated from a smear-ripened cheese.</title>
        <authorList>
            <consortium name="US DOE Joint Genome Institute (JGI-PGF)"/>
            <person name="Walter F."/>
            <person name="Albersmeier A."/>
            <person name="Kalinowski J."/>
            <person name="Ruckert C."/>
        </authorList>
    </citation>
    <scope>NUCLEOTIDE SEQUENCE</scope>
    <source>
        <strain evidence="9">CCM 8433</strain>
    </source>
</reference>
<dbReference type="EMBL" id="BMDT01000006">
    <property type="protein sequence ID" value="GGI65810.1"/>
    <property type="molecule type" value="Genomic_DNA"/>
</dbReference>